<accession>A0ABX6QMB4</accession>
<dbReference type="Gene3D" id="3.40.1740.10">
    <property type="entry name" value="VC0467-like"/>
    <property type="match status" value="1"/>
</dbReference>
<comment type="similarity">
    <text evidence="1 2">Belongs to the UPF0301 (AlgH) family.</text>
</comment>
<organism evidence="3 4">
    <name type="scientific">Peteryoungia desertarenae</name>
    <dbReference type="NCBI Taxonomy" id="1813451"/>
    <lineage>
        <taxon>Bacteria</taxon>
        <taxon>Pseudomonadati</taxon>
        <taxon>Pseudomonadota</taxon>
        <taxon>Alphaproteobacteria</taxon>
        <taxon>Hyphomicrobiales</taxon>
        <taxon>Rhizobiaceae</taxon>
        <taxon>Peteryoungia</taxon>
    </lineage>
</organism>
<keyword evidence="4" id="KW-1185">Reference proteome</keyword>
<name>A0ABX6QMB4_9HYPH</name>
<proteinExistence type="inferred from homology"/>
<dbReference type="HAMAP" id="MF_00758">
    <property type="entry name" value="UPF0301"/>
    <property type="match status" value="1"/>
</dbReference>
<evidence type="ECO:0000256" key="1">
    <source>
        <dbReference type="ARBA" id="ARBA00009600"/>
    </source>
</evidence>
<dbReference type="SUPFAM" id="SSF143456">
    <property type="entry name" value="VC0467-like"/>
    <property type="match status" value="1"/>
</dbReference>
<dbReference type="RefSeq" id="WP_138285196.1">
    <property type="nucleotide sequence ID" value="NZ_CP058350.1"/>
</dbReference>
<dbReference type="Pfam" id="PF02622">
    <property type="entry name" value="DUF179"/>
    <property type="match status" value="1"/>
</dbReference>
<dbReference type="EMBL" id="CP058350">
    <property type="protein sequence ID" value="QLF69673.1"/>
    <property type="molecule type" value="Genomic_DNA"/>
</dbReference>
<evidence type="ECO:0000256" key="2">
    <source>
        <dbReference type="HAMAP-Rule" id="MF_00758"/>
    </source>
</evidence>
<sequence>MALVSPNTQRERGYLDGQFLIAMPNMVDGNFARTVIYICAHSDAGAMGFVINRAQPVTFAEMLLHLELIDRNDAIMLPDHARHFPIQCGGPVEQNRGFVLHSDDYLSDSSIPVSDDISLTATLDIVRAISDGRGPRRATMLLGYAGWGPGQLESEIAANGWLNCPSTEELLFDRRLDSKYDRALSLMGINPAMLSMDAGHA</sequence>
<dbReference type="InterPro" id="IPR003774">
    <property type="entry name" value="AlgH-like"/>
</dbReference>
<evidence type="ECO:0000313" key="3">
    <source>
        <dbReference type="EMBL" id="QLF69673.1"/>
    </source>
</evidence>
<evidence type="ECO:0000313" key="4">
    <source>
        <dbReference type="Proteomes" id="UP000308530"/>
    </source>
</evidence>
<dbReference type="NCBIfam" id="NF001268">
    <property type="entry name" value="PRK00228.1-4"/>
    <property type="match status" value="1"/>
</dbReference>
<reference evidence="3 4" key="1">
    <citation type="submission" date="2020-06" db="EMBL/GenBank/DDBJ databases">
        <title>Genome sequence of Rhizobium sp strain ADMK78.</title>
        <authorList>
            <person name="Rahi P."/>
        </authorList>
    </citation>
    <scope>NUCLEOTIDE SEQUENCE [LARGE SCALE GENOMIC DNA]</scope>
    <source>
        <strain evidence="3 4">ADMK78</strain>
    </source>
</reference>
<dbReference type="PANTHER" id="PTHR30327:SF1">
    <property type="entry name" value="UPF0301 PROTEIN YQGE"/>
    <property type="match status" value="1"/>
</dbReference>
<gene>
    <name evidence="3" type="ORF">FE840_009015</name>
</gene>
<protein>
    <recommendedName>
        <fullName evidence="2">UPF0301 protein FE840_009015</fullName>
    </recommendedName>
</protein>
<dbReference type="PANTHER" id="PTHR30327">
    <property type="entry name" value="UNCHARACTERIZED PROTEIN YQGE"/>
    <property type="match status" value="1"/>
</dbReference>
<dbReference type="Proteomes" id="UP000308530">
    <property type="component" value="Chromosome"/>
</dbReference>